<dbReference type="SUPFAM" id="SSF89796">
    <property type="entry name" value="CoA-transferase family III (CaiB/BaiF)"/>
    <property type="match status" value="1"/>
</dbReference>
<dbReference type="Proteomes" id="UP000322822">
    <property type="component" value="Chromosome 2"/>
</dbReference>
<dbReference type="PANTHER" id="PTHR48207">
    <property type="entry name" value="SUCCINATE--HYDROXYMETHYLGLUTARATE COA-TRANSFERASE"/>
    <property type="match status" value="1"/>
</dbReference>
<dbReference type="PANTHER" id="PTHR48207:SF3">
    <property type="entry name" value="SUCCINATE--HYDROXYMETHYLGLUTARATE COA-TRANSFERASE"/>
    <property type="match status" value="1"/>
</dbReference>
<dbReference type="OrthoDB" id="9797653at2"/>
<dbReference type="InterPro" id="IPR023606">
    <property type="entry name" value="CoA-Trfase_III_dom_1_sf"/>
</dbReference>
<dbReference type="Gene3D" id="3.40.50.10540">
    <property type="entry name" value="Crotonobetainyl-coa:carnitine coa-transferase, domain 1"/>
    <property type="match status" value="1"/>
</dbReference>
<dbReference type="EMBL" id="CP044067">
    <property type="protein sequence ID" value="QET05008.1"/>
    <property type="molecule type" value="Genomic_DNA"/>
</dbReference>
<dbReference type="AlphaFoldDB" id="A0A5P2HB74"/>
<evidence type="ECO:0000313" key="3">
    <source>
        <dbReference type="Proteomes" id="UP000322822"/>
    </source>
</evidence>
<dbReference type="GO" id="GO:0008410">
    <property type="term" value="F:CoA-transferase activity"/>
    <property type="evidence" value="ECO:0007669"/>
    <property type="project" value="TreeGrafter"/>
</dbReference>
<evidence type="ECO:0000256" key="1">
    <source>
        <dbReference type="ARBA" id="ARBA00022679"/>
    </source>
</evidence>
<proteinExistence type="predicted"/>
<accession>A0A5P2HB74</accession>
<name>A0A5P2HB74_9BURK</name>
<dbReference type="Pfam" id="PF02515">
    <property type="entry name" value="CoA_transf_3"/>
    <property type="match status" value="1"/>
</dbReference>
<reference evidence="2 3" key="1">
    <citation type="submission" date="2019-09" db="EMBL/GenBank/DDBJ databases">
        <title>FDA dAtabase for Regulatory Grade micrObial Sequences (FDA-ARGOS): Supporting development and validation of Infectious Disease Dx tests.</title>
        <authorList>
            <person name="Sciortino C."/>
            <person name="Tallon L."/>
            <person name="Sadzewicz L."/>
            <person name="Vavikolanu K."/>
            <person name="Mehta A."/>
            <person name="Aluvathingal J."/>
            <person name="Nadendla S."/>
            <person name="Nandy P."/>
            <person name="Geyer C."/>
            <person name="Yan Y."/>
            <person name="Sichtig H."/>
        </authorList>
    </citation>
    <scope>NUCLEOTIDE SEQUENCE [LARGE SCALE GENOMIC DNA]</scope>
    <source>
        <strain evidence="2 3">FDAARGOS_664</strain>
    </source>
</reference>
<dbReference type="InterPro" id="IPR044855">
    <property type="entry name" value="CoA-Trfase_III_dom3_sf"/>
</dbReference>
<protein>
    <submittedName>
        <fullName evidence="2">CoA transferase</fullName>
    </submittedName>
</protein>
<dbReference type="InterPro" id="IPR003673">
    <property type="entry name" value="CoA-Trfase_fam_III"/>
</dbReference>
<sequence length="404" mass="42242">MPAKPYAGLKVLDFTRVLAGPYCTMLLGDLGADVVKVELPGTGDPLRLQGPPFHAGDGLTFLACNRNKRSLALDLKSAEGIALARRLAREADVLVENFRPGVMARLGLDYASLAADAPRLVYASISGYGSEGPDSRSGAFDLTIQAMGGYMSLTGDEAGGPIKLGTSAIDLAAGMHCEVAIAAALLQRLQTGTGQHVETSLLESQVALLVDTAVDYFRTGKVPGRRGAASTHAAPCKAFRTRDGAWLVIDAAQDDHFMALLAIVGRTSMQRDPRFSSGTARFGHQAELYALLEPRIAAFDLAALAFALREAGVPHAPVHDIGQALEHCHATHRDMVTSSAGVGGTALPQVASAVSYSAFDIGSGWTAPPSVGQHSAEVLAEWLGMSAADIDTLTSIALNGDPRT</sequence>
<dbReference type="Gene3D" id="3.30.1540.10">
    <property type="entry name" value="formyl-coa transferase, domain 3"/>
    <property type="match status" value="1"/>
</dbReference>
<dbReference type="RefSeq" id="WP_150375068.1">
    <property type="nucleotide sequence ID" value="NZ_CP044067.1"/>
</dbReference>
<gene>
    <name evidence="2" type="ORF">FOB72_23400</name>
</gene>
<organism evidence="2 3">
    <name type="scientific">Cupriavidus pauculus</name>
    <dbReference type="NCBI Taxonomy" id="82633"/>
    <lineage>
        <taxon>Bacteria</taxon>
        <taxon>Pseudomonadati</taxon>
        <taxon>Pseudomonadota</taxon>
        <taxon>Betaproteobacteria</taxon>
        <taxon>Burkholderiales</taxon>
        <taxon>Burkholderiaceae</taxon>
        <taxon>Cupriavidus</taxon>
    </lineage>
</organism>
<keyword evidence="1 2" id="KW-0808">Transferase</keyword>
<dbReference type="InterPro" id="IPR050483">
    <property type="entry name" value="CoA-transferase_III_domain"/>
</dbReference>
<evidence type="ECO:0000313" key="2">
    <source>
        <dbReference type="EMBL" id="QET05008.1"/>
    </source>
</evidence>